<feature type="transmembrane region" description="Helical" evidence="2">
    <location>
        <begin position="438"/>
        <end position="455"/>
    </location>
</feature>
<feature type="transmembrane region" description="Helical" evidence="2">
    <location>
        <begin position="746"/>
        <end position="766"/>
    </location>
</feature>
<evidence type="ECO:0008006" key="5">
    <source>
        <dbReference type="Google" id="ProtNLM"/>
    </source>
</evidence>
<feature type="transmembrane region" description="Helical" evidence="2">
    <location>
        <begin position="386"/>
        <end position="403"/>
    </location>
</feature>
<protein>
    <recommendedName>
        <fullName evidence="5">DUF2339 domain-containing protein</fullName>
    </recommendedName>
</protein>
<feature type="transmembrane region" description="Helical" evidence="2">
    <location>
        <begin position="558"/>
        <end position="581"/>
    </location>
</feature>
<keyword evidence="2" id="KW-0472">Membrane</keyword>
<dbReference type="OrthoDB" id="207428at2"/>
<organism evidence="3 4">
    <name type="scientific">Comamonas serinivorans</name>
    <dbReference type="NCBI Taxonomy" id="1082851"/>
    <lineage>
        <taxon>Bacteria</taxon>
        <taxon>Pseudomonadati</taxon>
        <taxon>Pseudomonadota</taxon>
        <taxon>Betaproteobacteria</taxon>
        <taxon>Burkholderiales</taxon>
        <taxon>Comamonadaceae</taxon>
        <taxon>Comamonas</taxon>
    </lineage>
</organism>
<dbReference type="EMBL" id="CP021455">
    <property type="protein sequence ID" value="ARU06772.1"/>
    <property type="molecule type" value="Genomic_DNA"/>
</dbReference>
<evidence type="ECO:0000256" key="1">
    <source>
        <dbReference type="SAM" id="MobiDB-lite"/>
    </source>
</evidence>
<feature type="transmembrane region" description="Helical" evidence="2">
    <location>
        <begin position="196"/>
        <end position="215"/>
    </location>
</feature>
<feature type="transmembrane region" description="Helical" evidence="2">
    <location>
        <begin position="409"/>
        <end position="426"/>
    </location>
</feature>
<dbReference type="PANTHER" id="PTHR38434:SF1">
    <property type="entry name" value="BLL2549 PROTEIN"/>
    <property type="match status" value="1"/>
</dbReference>
<dbReference type="KEGG" id="cser:CCO03_09980"/>
<feature type="transmembrane region" description="Helical" evidence="2">
    <location>
        <begin position="713"/>
        <end position="734"/>
    </location>
</feature>
<feature type="transmembrane region" description="Helical" evidence="2">
    <location>
        <begin position="326"/>
        <end position="344"/>
    </location>
</feature>
<keyword evidence="2" id="KW-0812">Transmembrane</keyword>
<reference evidence="3 4" key="1">
    <citation type="submission" date="2017-05" db="EMBL/GenBank/DDBJ databases">
        <authorList>
            <person name="Song R."/>
            <person name="Chenine A.L."/>
            <person name="Ruprecht R.M."/>
        </authorList>
    </citation>
    <scope>NUCLEOTIDE SEQUENCE [LARGE SCALE GENOMIC DNA]</scope>
    <source>
        <strain evidence="3 4">DSM 26136</strain>
    </source>
</reference>
<feature type="transmembrane region" description="Helical" evidence="2">
    <location>
        <begin position="877"/>
        <end position="895"/>
    </location>
</feature>
<feature type="transmembrane region" description="Helical" evidence="2">
    <location>
        <begin position="778"/>
        <end position="800"/>
    </location>
</feature>
<sequence>MVELLALVGVAVLWVLVRRLTTRVRQLEESLRLLQQAQAWTALQDPAEAASPAASAAAWGVTAAPPSPSAATASGTPATAVPVGAAADAAPAWGLTGPVPGPEAIPRPDVAPASRGAARPPVAPPADELFDWDGPAASPDPAEAAEPSVLARAGLAIKAWFSTGNVPVKVGMLVLLAGVAALLRYASGQGWVNVPIAWRLVGVSALALGGLALGWRQRASRPVFAQALQGGSLGMVLLVVFAAFKLYGLLGAGVALGLSALLIGAVAVMAVRQNALSLAMLSVATGFLAPIWLSSGSGNHVALFSYYALLNAGIFAMAWQRAWRWLNLMGFAFTWGIGTLWGVLQYTPAKFASTEPFLVLFFAFYLALPVLFARRATAREGDRLDACLLFGTPLIAFALQAVLLEGKRLPLALCAVAVAALYGVLAKALWGRPRHADLARVHAVLGVAFATLAVPLAFSSSVTGCVFALEGAGLIWLGLTQGRRGPQAGGAGLQLLAAVAVLDALSQPALASTPVFNAGFMSLLLLALAGLTSAWLYRRASGLQAAATARRDRGASPAAQDAAPTWAAAVAYGWGLAWWLLMGLREIERFVAADGLWPASLVWLGATGWLAAEVHARRPAAALRWTSLAAVLAAYPLALAQGTPLWGWPVIAWLVAAALTLRSLACLGPSPADTTSAAADRQVAAAQLAWAWLPPTLVCLSLPRWFSAAPGDWPLVLFALPWLAAAALALWRWSWLGWPQAGRLPGWRHVYLGGTFALLAVWWWLALGSAGDTLPWPWVPVLNPLDLAQLAVLALLGCWWGRADAPEPLARWRAGGLAGAACVLITVVTLRGTHHWGHEPWSLQLLGSSLAQSCLTVLWSVLGVGGWVLGSRRGHRVLWLAGAVLMGVVLLKLLLIDRQNLGDLLGIGAFIAYGLLCTAVGWLAPAPPKAASADDAGEEPGRAQAAPGGPG</sequence>
<feature type="region of interest" description="Disordered" evidence="1">
    <location>
        <begin position="928"/>
        <end position="951"/>
    </location>
</feature>
<dbReference type="Proteomes" id="UP000196138">
    <property type="component" value="Chromosome"/>
</dbReference>
<dbReference type="RefSeq" id="WP_087284521.1">
    <property type="nucleotide sequence ID" value="NZ_CP021455.1"/>
</dbReference>
<feature type="transmembrane region" description="Helical" evidence="2">
    <location>
        <begin position="227"/>
        <end position="244"/>
    </location>
</feature>
<feature type="compositionally biased region" description="Low complexity" evidence="1">
    <location>
        <begin position="942"/>
        <end position="951"/>
    </location>
</feature>
<feature type="transmembrane region" description="Helical" evidence="2">
    <location>
        <begin position="301"/>
        <end position="319"/>
    </location>
</feature>
<feature type="transmembrane region" description="Helical" evidence="2">
    <location>
        <begin position="850"/>
        <end position="870"/>
    </location>
</feature>
<keyword evidence="2" id="KW-1133">Transmembrane helix</keyword>
<keyword evidence="4" id="KW-1185">Reference proteome</keyword>
<feature type="transmembrane region" description="Helical" evidence="2">
    <location>
        <begin position="516"/>
        <end position="537"/>
    </location>
</feature>
<feature type="transmembrane region" description="Helical" evidence="2">
    <location>
        <begin position="646"/>
        <end position="667"/>
    </location>
</feature>
<feature type="compositionally biased region" description="Low complexity" evidence="1">
    <location>
        <begin position="135"/>
        <end position="144"/>
    </location>
</feature>
<evidence type="ECO:0000256" key="2">
    <source>
        <dbReference type="SAM" id="Phobius"/>
    </source>
</evidence>
<feature type="transmembrane region" description="Helical" evidence="2">
    <location>
        <begin position="901"/>
        <end position="924"/>
    </location>
</feature>
<feature type="region of interest" description="Disordered" evidence="1">
    <location>
        <begin position="97"/>
        <end position="144"/>
    </location>
</feature>
<evidence type="ECO:0000313" key="3">
    <source>
        <dbReference type="EMBL" id="ARU06772.1"/>
    </source>
</evidence>
<feature type="transmembrane region" description="Helical" evidence="2">
    <location>
        <begin position="278"/>
        <end position="295"/>
    </location>
</feature>
<accession>A0A1Y0ETZ1</accession>
<dbReference type="PANTHER" id="PTHR38434">
    <property type="entry name" value="BLL2549 PROTEIN"/>
    <property type="match status" value="1"/>
</dbReference>
<feature type="transmembrane region" description="Helical" evidence="2">
    <location>
        <begin position="688"/>
        <end position="707"/>
    </location>
</feature>
<feature type="transmembrane region" description="Helical" evidence="2">
    <location>
        <begin position="596"/>
        <end position="614"/>
    </location>
</feature>
<gene>
    <name evidence="3" type="ORF">CCO03_09980</name>
</gene>
<proteinExistence type="predicted"/>
<evidence type="ECO:0000313" key="4">
    <source>
        <dbReference type="Proteomes" id="UP000196138"/>
    </source>
</evidence>
<name>A0A1Y0ETZ1_9BURK</name>
<dbReference type="InterPro" id="IPR019286">
    <property type="entry name" value="DUF2339_TM"/>
</dbReference>
<feature type="transmembrane region" description="Helical" evidence="2">
    <location>
        <begin position="356"/>
        <end position="374"/>
    </location>
</feature>
<feature type="compositionally biased region" description="Low complexity" evidence="1">
    <location>
        <begin position="110"/>
        <end position="120"/>
    </location>
</feature>
<feature type="transmembrane region" description="Helical" evidence="2">
    <location>
        <begin position="812"/>
        <end position="830"/>
    </location>
</feature>
<feature type="transmembrane region" description="Helical" evidence="2">
    <location>
        <begin position="621"/>
        <end position="640"/>
    </location>
</feature>
<dbReference type="AlphaFoldDB" id="A0A1Y0ETZ1"/>
<dbReference type="Pfam" id="PF10101">
    <property type="entry name" value="DUF2339"/>
    <property type="match status" value="1"/>
</dbReference>
<feature type="transmembrane region" description="Helical" evidence="2">
    <location>
        <begin position="250"/>
        <end position="271"/>
    </location>
</feature>